<evidence type="ECO:0000256" key="1">
    <source>
        <dbReference type="SAM" id="MobiDB-lite"/>
    </source>
</evidence>
<dbReference type="EMBL" id="DF238840">
    <property type="protein sequence ID" value="GAF27233.1"/>
    <property type="molecule type" value="Genomic_DNA"/>
</dbReference>
<keyword evidence="2" id="KW-0804">Transcription</keyword>
<dbReference type="Proteomes" id="UP000063718">
    <property type="component" value="Unassembled WGS sequence"/>
</dbReference>
<reference evidence="2" key="1">
    <citation type="journal article" date="2014" name="Gene">
        <title>Genome-guided analysis of transformation efficiency and carbon dioxide assimilation by Moorella thermoacetica Y72.</title>
        <authorList>
            <person name="Tsukahara K."/>
            <person name="Kita A."/>
            <person name="Nakashimada Y."/>
            <person name="Hoshino T."/>
            <person name="Murakami K."/>
        </authorList>
    </citation>
    <scope>NUCLEOTIDE SEQUENCE [LARGE SCALE GENOMIC DNA]</scope>
    <source>
        <strain evidence="2">Y72</strain>
    </source>
</reference>
<feature type="region of interest" description="Disordered" evidence="1">
    <location>
        <begin position="27"/>
        <end position="74"/>
    </location>
</feature>
<proteinExistence type="predicted"/>
<accession>A0A0S6UDR1</accession>
<dbReference type="GO" id="GO:0000428">
    <property type="term" value="C:DNA-directed RNA polymerase complex"/>
    <property type="evidence" value="ECO:0007669"/>
    <property type="project" value="UniProtKB-KW"/>
</dbReference>
<evidence type="ECO:0000313" key="2">
    <source>
        <dbReference type="EMBL" id="GAF27233.1"/>
    </source>
</evidence>
<gene>
    <name evidence="2" type="ORF">MTY_2574</name>
</gene>
<keyword evidence="2" id="KW-0240">DNA-directed RNA polymerase</keyword>
<protein>
    <submittedName>
        <fullName evidence="2">DNA-directed RNA polymerase specialized sigma subunit, sigma24 homolog</fullName>
    </submittedName>
</protein>
<organism evidence="2">
    <name type="scientific">Moorella thermoacetica Y72</name>
    <dbReference type="NCBI Taxonomy" id="1325331"/>
    <lineage>
        <taxon>Bacteria</taxon>
        <taxon>Bacillati</taxon>
        <taxon>Bacillota</taxon>
        <taxon>Clostridia</taxon>
        <taxon>Neomoorellales</taxon>
        <taxon>Neomoorellaceae</taxon>
        <taxon>Neomoorella</taxon>
    </lineage>
</organism>
<sequence length="74" mass="8494">MFRLFLGAHDEPGQGLKKFYERLRRKEYFMSQGPGNPQGQPHEGKDGKSEQFPPGPAPDQGRDIHEENNDIDNR</sequence>
<name>A0A0S6UDR1_NEOTH</name>
<feature type="compositionally biased region" description="Basic and acidic residues" evidence="1">
    <location>
        <begin position="60"/>
        <end position="74"/>
    </location>
</feature>
<dbReference type="AlphaFoldDB" id="A0A0S6UDR1"/>